<protein>
    <recommendedName>
        <fullName evidence="6">Zn(2)-C6 fungal-type domain-containing protein</fullName>
    </recommendedName>
</protein>
<proteinExistence type="predicted"/>
<evidence type="ECO:0000259" key="6">
    <source>
        <dbReference type="PROSITE" id="PS50048"/>
    </source>
</evidence>
<evidence type="ECO:0000256" key="3">
    <source>
        <dbReference type="ARBA" id="ARBA00023163"/>
    </source>
</evidence>
<gene>
    <name evidence="7" type="ORF">MBM_04450</name>
</gene>
<dbReference type="InterPro" id="IPR036864">
    <property type="entry name" value="Zn2-C6_fun-type_DNA-bd_sf"/>
</dbReference>
<accession>K1XXQ5</accession>
<name>K1XXQ5_MARBU</name>
<keyword evidence="4" id="KW-0539">Nucleus</keyword>
<dbReference type="GO" id="GO:0000981">
    <property type="term" value="F:DNA-binding transcription factor activity, RNA polymerase II-specific"/>
    <property type="evidence" value="ECO:0007669"/>
    <property type="project" value="InterPro"/>
</dbReference>
<feature type="compositionally biased region" description="Basic and acidic residues" evidence="5">
    <location>
        <begin position="71"/>
        <end position="86"/>
    </location>
</feature>
<dbReference type="OrthoDB" id="5089701at2759"/>
<evidence type="ECO:0000256" key="5">
    <source>
        <dbReference type="SAM" id="MobiDB-lite"/>
    </source>
</evidence>
<dbReference type="Gene3D" id="4.10.240.10">
    <property type="entry name" value="Zn(2)-C6 fungal-type DNA-binding domain"/>
    <property type="match status" value="1"/>
</dbReference>
<dbReference type="FunCoup" id="K1XXQ5">
    <property type="interactions" value="215"/>
</dbReference>
<keyword evidence="1" id="KW-0805">Transcription regulation</keyword>
<dbReference type="InterPro" id="IPR001138">
    <property type="entry name" value="Zn2Cys6_DnaBD"/>
</dbReference>
<dbReference type="STRING" id="1072389.K1XXQ5"/>
<sequence>MPAKKPRPRRSTADPAPPPRPRTHAFTGCLTCRERHVKCDLGRPTCRNCARLKVLCEGYSRKYSWMPPKMPEGRGRVSDTKSRPGVEESQTSRRVLFSDEEREAMVLRMRDECCVNSSYLDLDRVLRELQEKVSEVGEFTRIGPFSIFPSCPPAKAPLPQGETFPMVEVVEQTERTQSPVPDLSLSPFPWGEIDGIIHWDLDTALVPNAKTLVSADVDSNWEIGIADSSLSFASDINDADMDLLPGLGSKLDQCFGVNIGNTAAKSLRVHANISEPTGATSHDPMSSQLNFLDAVPTILQMPNTENMSKIPPEARLLLDYYSSKIIDCLSMSPFQKPPWKTIHLPCAMSALAEIMVHGETRSLAKMALFYALLSISSFHVSCVNQESEEQSQHWKARGVEHKNTAERFLRLALDKNLPKAKRGKYKEVLMSTLSMVTIGVFSGDMQNSHGYLAESEALIRTYGLPKPVKSIRISKLHHIFSYLRIIQETTSLRVSNAASESSNSNERVADTESGTSLELSNNIAQSASSRVAWIEEEEEAEDLKEDPLFVSIYQLPSTLMSLLSQTSSLSKQLESADCSTPEFARRCQIIEDRIFKWKAPDDLSLTGHFGPDLSESPNAAAKEIVAHLVNATYLALVVHFQRQIRNTNPRVLQHYVTSAADHLLAHEQLKPSLNMSFAPFPWPGFIVGCEAYEGPARQKIDLYFKSLRSYNVGSVDAAGRVVREVWKRQDSGRHDHRWEDVLKDWGLQIVLT</sequence>
<dbReference type="Pfam" id="PF11951">
    <property type="entry name" value="Fungal_trans_2"/>
    <property type="match status" value="1"/>
</dbReference>
<dbReference type="Pfam" id="PF00172">
    <property type="entry name" value="Zn_clus"/>
    <property type="match status" value="1"/>
</dbReference>
<evidence type="ECO:0000313" key="8">
    <source>
        <dbReference type="Proteomes" id="UP000006753"/>
    </source>
</evidence>
<dbReference type="Proteomes" id="UP000006753">
    <property type="component" value="Unassembled WGS sequence"/>
</dbReference>
<dbReference type="PROSITE" id="PS50048">
    <property type="entry name" value="ZN2_CY6_FUNGAL_2"/>
    <property type="match status" value="1"/>
</dbReference>
<feature type="region of interest" description="Disordered" evidence="5">
    <location>
        <begin position="67"/>
        <end position="93"/>
    </location>
</feature>
<dbReference type="GO" id="GO:0003677">
    <property type="term" value="F:DNA binding"/>
    <property type="evidence" value="ECO:0007669"/>
    <property type="project" value="UniProtKB-KW"/>
</dbReference>
<dbReference type="KEGG" id="mbe:MBM_04450"/>
<dbReference type="PANTHER" id="PTHR31069">
    <property type="entry name" value="OLEATE-ACTIVATED TRANSCRIPTION FACTOR 1-RELATED"/>
    <property type="match status" value="1"/>
</dbReference>
<evidence type="ECO:0000256" key="4">
    <source>
        <dbReference type="ARBA" id="ARBA00023242"/>
    </source>
</evidence>
<dbReference type="CDD" id="cd00067">
    <property type="entry name" value="GAL4"/>
    <property type="match status" value="1"/>
</dbReference>
<keyword evidence="3" id="KW-0804">Transcription</keyword>
<organism evidence="7 8">
    <name type="scientific">Marssonina brunnea f. sp. multigermtubi (strain MB_m1)</name>
    <name type="common">Marssonina leaf spot fungus</name>
    <dbReference type="NCBI Taxonomy" id="1072389"/>
    <lineage>
        <taxon>Eukaryota</taxon>
        <taxon>Fungi</taxon>
        <taxon>Dikarya</taxon>
        <taxon>Ascomycota</taxon>
        <taxon>Pezizomycotina</taxon>
        <taxon>Leotiomycetes</taxon>
        <taxon>Helotiales</taxon>
        <taxon>Drepanopezizaceae</taxon>
        <taxon>Drepanopeziza</taxon>
    </lineage>
</organism>
<dbReference type="PANTHER" id="PTHR31069:SF32">
    <property type="entry name" value="ARGININE METABOLISM REGULATION PROTEIN II"/>
    <property type="match status" value="1"/>
</dbReference>
<keyword evidence="8" id="KW-1185">Reference proteome</keyword>
<keyword evidence="2" id="KW-0238">DNA-binding</keyword>
<dbReference type="PROSITE" id="PS00463">
    <property type="entry name" value="ZN2_CY6_FUNGAL_1"/>
    <property type="match status" value="1"/>
</dbReference>
<evidence type="ECO:0000313" key="7">
    <source>
        <dbReference type="EMBL" id="EKD17589.1"/>
    </source>
</evidence>
<dbReference type="GO" id="GO:0008270">
    <property type="term" value="F:zinc ion binding"/>
    <property type="evidence" value="ECO:0007669"/>
    <property type="project" value="InterPro"/>
</dbReference>
<dbReference type="SMART" id="SM00066">
    <property type="entry name" value="GAL4"/>
    <property type="match status" value="1"/>
</dbReference>
<dbReference type="AlphaFoldDB" id="K1XXQ5"/>
<feature type="region of interest" description="Disordered" evidence="5">
    <location>
        <begin position="496"/>
        <end position="515"/>
    </location>
</feature>
<dbReference type="SUPFAM" id="SSF57701">
    <property type="entry name" value="Zn2/Cys6 DNA-binding domain"/>
    <property type="match status" value="1"/>
</dbReference>
<dbReference type="InterPro" id="IPR021858">
    <property type="entry name" value="Fun_TF"/>
</dbReference>
<dbReference type="InterPro" id="IPR050675">
    <property type="entry name" value="OAF3"/>
</dbReference>
<feature type="compositionally biased region" description="Low complexity" evidence="5">
    <location>
        <begin position="496"/>
        <end position="506"/>
    </location>
</feature>
<feature type="domain" description="Zn(2)-C6 fungal-type" evidence="6">
    <location>
        <begin position="28"/>
        <end position="56"/>
    </location>
</feature>
<feature type="compositionally biased region" description="Basic residues" evidence="5">
    <location>
        <begin position="1"/>
        <end position="10"/>
    </location>
</feature>
<reference evidence="7 8" key="1">
    <citation type="journal article" date="2012" name="BMC Genomics">
        <title>Sequencing the genome of Marssonina brunnea reveals fungus-poplar co-evolution.</title>
        <authorList>
            <person name="Zhu S."/>
            <person name="Cao Y.-Z."/>
            <person name="Jiang C."/>
            <person name="Tan B.-Y."/>
            <person name="Wang Z."/>
            <person name="Feng S."/>
            <person name="Zhang L."/>
            <person name="Su X.-H."/>
            <person name="Brejova B."/>
            <person name="Vinar T."/>
            <person name="Xu M."/>
            <person name="Wang M.-X."/>
            <person name="Zhang S.-G."/>
            <person name="Huang M.-R."/>
            <person name="Wu R."/>
            <person name="Zhou Y."/>
        </authorList>
    </citation>
    <scope>NUCLEOTIDE SEQUENCE [LARGE SCALE GENOMIC DNA]</scope>
    <source>
        <strain evidence="7 8">MB_m1</strain>
    </source>
</reference>
<dbReference type="HOGENOM" id="CLU_009030_0_2_1"/>
<evidence type="ECO:0000256" key="2">
    <source>
        <dbReference type="ARBA" id="ARBA00023125"/>
    </source>
</evidence>
<feature type="region of interest" description="Disordered" evidence="5">
    <location>
        <begin position="1"/>
        <end position="25"/>
    </location>
</feature>
<dbReference type="EMBL" id="JH921436">
    <property type="protein sequence ID" value="EKD17589.1"/>
    <property type="molecule type" value="Genomic_DNA"/>
</dbReference>
<dbReference type="OMA" id="YTLSWFD"/>
<dbReference type="InParanoid" id="K1XXQ5"/>
<dbReference type="eggNOG" id="ENOG502QQBG">
    <property type="taxonomic scope" value="Eukaryota"/>
</dbReference>
<evidence type="ECO:0000256" key="1">
    <source>
        <dbReference type="ARBA" id="ARBA00023015"/>
    </source>
</evidence>